<feature type="region of interest" description="Disordered" evidence="8">
    <location>
        <begin position="438"/>
        <end position="477"/>
    </location>
</feature>
<evidence type="ECO:0000256" key="9">
    <source>
        <dbReference type="SAM" id="SignalP"/>
    </source>
</evidence>
<sequence length="533" mass="57986">MHTLWPVALLTGYFLAIAAANNSNKIAHDSTQWCHDIQHLEAALTAIDNELSKRQKQIQTDTELAGKWKLAEAAAEQWHEQRKYAALSIIITAIAHQNAAAAEAYRTAAAEASKVIRRRLNALDVAARATTLLKPKMQGSPSAAETNTQCIGPTAYDTETDPTCDQPPTGKLQTEGVATKLHTASVIKLTPFATINDLIKAPSITITVSDPSKSTFSSPGGTAGTCNTAVGQLTGGTEHLKYGLTAPAKATTTSPKEQNIDAATEKPEEPQSKQKQLSAWLDIKFVTHGLKNLKAAYNKKQINLNQATHSTLTTLPGFRTVIANLFSAGETPADQQNTEYNNKITDIIKETYGPEDGDFKRKFVTELANQDVKYTKAGNEQEKKLGALSKDADLSIALSFMINKRHEFQLQKAAKPVSTVPKQNCQGKTKDECKDACEWKGTDDKGERKPKGGEGQTNAAGTQGAETEGKDDKTNTNTTGSNSFVIHKAPLLLAVFVSIINFLQISAQFKEIVKYAILTDFTKLLIFDIFKYF</sequence>
<feature type="compositionally biased region" description="Basic and acidic residues" evidence="8">
    <location>
        <begin position="438"/>
        <end position="452"/>
    </location>
</feature>
<dbReference type="VEuPathDB" id="TriTrypDB:Tb427_000463700"/>
<keyword evidence="3" id="KW-1003">Cell membrane</keyword>
<feature type="domain" description="Trypanosome variant surface glycoprotein A-type N-terminal" evidence="10">
    <location>
        <begin position="47"/>
        <end position="400"/>
    </location>
</feature>
<feature type="chain" id="PRO_5004058751" evidence="9">
    <location>
        <begin position="21"/>
        <end position="533"/>
    </location>
</feature>
<keyword evidence="7" id="KW-0449">Lipoprotein</keyword>
<evidence type="ECO:0000313" key="11">
    <source>
        <dbReference type="EMBL" id="AGH61251.1"/>
    </source>
</evidence>
<dbReference type="GO" id="GO:0005886">
    <property type="term" value="C:plasma membrane"/>
    <property type="evidence" value="ECO:0007669"/>
    <property type="project" value="UniProtKB-SubCell"/>
</dbReference>
<accession>M4T0R2</accession>
<reference evidence="11" key="1">
    <citation type="submission" date="2013-02" db="EMBL/GenBank/DDBJ databases">
        <authorList>
            <person name="Cross G.A.M."/>
            <person name="Kim H.-S."/>
            <person name="Wickstead B."/>
        </authorList>
    </citation>
    <scope>NUCLEOTIDE SEQUENCE</scope>
    <source>
        <strain evidence="11">Lister 427</strain>
    </source>
</reference>
<dbReference type="Pfam" id="PF00913">
    <property type="entry name" value="Trypan_glycop"/>
    <property type="match status" value="1"/>
</dbReference>
<evidence type="ECO:0000256" key="1">
    <source>
        <dbReference type="ARBA" id="ARBA00002523"/>
    </source>
</evidence>
<keyword evidence="5" id="KW-0472">Membrane</keyword>
<dbReference type="GO" id="GO:0042783">
    <property type="term" value="P:symbiont-mediated evasion of host immune response"/>
    <property type="evidence" value="ECO:0007669"/>
    <property type="project" value="InterPro"/>
</dbReference>
<dbReference type="GO" id="GO:0098552">
    <property type="term" value="C:side of membrane"/>
    <property type="evidence" value="ECO:0007669"/>
    <property type="project" value="UniProtKB-KW"/>
</dbReference>
<comment type="subcellular location">
    <subcellularLocation>
        <location evidence="2">Cell membrane</location>
        <topology evidence="2">Lipid-anchor</topology>
        <topology evidence="2">GPI-anchor</topology>
    </subcellularLocation>
</comment>
<dbReference type="AlphaFoldDB" id="M4T0R2"/>
<evidence type="ECO:0000256" key="4">
    <source>
        <dbReference type="ARBA" id="ARBA00022622"/>
    </source>
</evidence>
<dbReference type="SUPFAM" id="SSF58087">
    <property type="entry name" value="Variant surface glycoprotein (N-terminal domain)"/>
    <property type="match status" value="1"/>
</dbReference>
<dbReference type="VEuPathDB" id="TriTrypDB:Tb1125.3.490"/>
<feature type="compositionally biased region" description="Polar residues" evidence="8">
    <location>
        <begin position="456"/>
        <end position="465"/>
    </location>
</feature>
<feature type="signal peptide" evidence="9">
    <location>
        <begin position="1"/>
        <end position="20"/>
    </location>
</feature>
<evidence type="ECO:0000256" key="3">
    <source>
        <dbReference type="ARBA" id="ARBA00022475"/>
    </source>
</evidence>
<protein>
    <submittedName>
        <fullName evidence="11">Variant surface glycoprotein 797</fullName>
    </submittedName>
</protein>
<organism evidence="11">
    <name type="scientific">Trypanosoma brucei</name>
    <dbReference type="NCBI Taxonomy" id="5691"/>
    <lineage>
        <taxon>Eukaryota</taxon>
        <taxon>Discoba</taxon>
        <taxon>Euglenozoa</taxon>
        <taxon>Kinetoplastea</taxon>
        <taxon>Metakinetoplastina</taxon>
        <taxon>Trypanosomatida</taxon>
        <taxon>Trypanosomatidae</taxon>
        <taxon>Trypanosoma</taxon>
    </lineage>
</organism>
<dbReference type="EMBL" id="KC613820">
    <property type="protein sequence ID" value="AGH61251.1"/>
    <property type="molecule type" value="Genomic_DNA"/>
</dbReference>
<evidence type="ECO:0000256" key="5">
    <source>
        <dbReference type="ARBA" id="ARBA00023136"/>
    </source>
</evidence>
<evidence type="ECO:0000256" key="2">
    <source>
        <dbReference type="ARBA" id="ARBA00004609"/>
    </source>
</evidence>
<dbReference type="Gene3D" id="4.10.110.20">
    <property type="entry name" value="Variant surface glycoprotein MITAT 1.2, VSG 221, C-terminal domain"/>
    <property type="match status" value="1"/>
</dbReference>
<keyword evidence="6" id="KW-0325">Glycoprotein</keyword>
<name>M4T0R2_9TRYP</name>
<reference evidence="11" key="2">
    <citation type="journal article" date="2014" name="Mol. Biochem. Parasitol.">
        <title>Capturing the variant surface glycoprotein repertoire (the VSGnome) of Trypanosoma brucei Lister 427.</title>
        <authorList>
            <person name="Cross G.A."/>
            <person name="Kim H.S."/>
            <person name="Wickstead B."/>
        </authorList>
    </citation>
    <scope>NUCLEOTIDE SEQUENCE</scope>
    <source>
        <strain evidence="11">Lister 427</strain>
    </source>
</reference>
<evidence type="ECO:0000256" key="7">
    <source>
        <dbReference type="ARBA" id="ARBA00023288"/>
    </source>
</evidence>
<dbReference type="SUPFAM" id="SSF118251">
    <property type="entry name" value="Variant surface glycoprotein MITAT 1.2, VSG 221, C-terminal domain"/>
    <property type="match status" value="1"/>
</dbReference>
<keyword evidence="4" id="KW-0336">GPI-anchor</keyword>
<keyword evidence="9" id="KW-0732">Signal</keyword>
<dbReference type="VEuPathDB" id="TriTrypDB:Tb927.3.490"/>
<feature type="compositionally biased region" description="Low complexity" evidence="8">
    <location>
        <begin position="247"/>
        <end position="256"/>
    </location>
</feature>
<evidence type="ECO:0000256" key="6">
    <source>
        <dbReference type="ARBA" id="ARBA00023180"/>
    </source>
</evidence>
<evidence type="ECO:0000256" key="8">
    <source>
        <dbReference type="SAM" id="MobiDB-lite"/>
    </source>
</evidence>
<feature type="region of interest" description="Disordered" evidence="8">
    <location>
        <begin position="247"/>
        <end position="274"/>
    </location>
</feature>
<proteinExistence type="predicted"/>
<feature type="compositionally biased region" description="Basic and acidic residues" evidence="8">
    <location>
        <begin position="263"/>
        <end position="272"/>
    </location>
</feature>
<evidence type="ECO:0000259" key="10">
    <source>
        <dbReference type="Pfam" id="PF00913"/>
    </source>
</evidence>
<dbReference type="InterPro" id="IPR027446">
    <property type="entry name" value="VSG_C_dom_sf"/>
</dbReference>
<comment type="function">
    <text evidence="1">VSG forms a coat on the surface of the parasite. The trypanosome evades the immune response of the host by expressing a series of antigenically distinct VSGs from an estimated 1000 VSG genes.</text>
</comment>
<dbReference type="InterPro" id="IPR001812">
    <property type="entry name" value="Trypano_VSG_A_N_dom"/>
</dbReference>